<dbReference type="Proteomes" id="UP000523545">
    <property type="component" value="Unassembled WGS sequence"/>
</dbReference>
<evidence type="ECO:0000313" key="1">
    <source>
        <dbReference type="EMBL" id="NYH42617.1"/>
    </source>
</evidence>
<sequence length="124" mass="13574">MARIRAAFHDPDGTRYGIPTYWWKGAPPGYATRRQLTAADLRPGGQPVAAQVLWRGVGGTRTAYLYRVDLAAPKRTATPAQRAAIGKALTARRTCPTCHTVRPYFIPRSLGECVDCAYPQEDAA</sequence>
<protein>
    <submittedName>
        <fullName evidence="1">CxxC motif-containing protein (DUF1111 family)</fullName>
    </submittedName>
</protein>
<accession>A0A7Y9WZV7</accession>
<gene>
    <name evidence="1" type="ORF">HNR22_002344</name>
</gene>
<dbReference type="InterPro" id="IPR048142">
    <property type="entry name" value="QRL_CxxC_CxxC"/>
</dbReference>
<organism evidence="1 2">
    <name type="scientific">Micromonospora jinlongensis</name>
    <dbReference type="NCBI Taxonomy" id="1287877"/>
    <lineage>
        <taxon>Bacteria</taxon>
        <taxon>Bacillati</taxon>
        <taxon>Actinomycetota</taxon>
        <taxon>Actinomycetes</taxon>
        <taxon>Micromonosporales</taxon>
        <taxon>Micromonosporaceae</taxon>
        <taxon>Micromonospora</taxon>
    </lineage>
</organism>
<keyword evidence="2" id="KW-1185">Reference proteome</keyword>
<proteinExistence type="predicted"/>
<dbReference type="EMBL" id="JACCHK010000001">
    <property type="protein sequence ID" value="NYH42617.1"/>
    <property type="molecule type" value="Genomic_DNA"/>
</dbReference>
<evidence type="ECO:0000313" key="2">
    <source>
        <dbReference type="Proteomes" id="UP000523545"/>
    </source>
</evidence>
<reference evidence="1 2" key="1">
    <citation type="submission" date="2020-07" db="EMBL/GenBank/DDBJ databases">
        <title>Sequencing the genomes of 1000 actinobacteria strains.</title>
        <authorList>
            <person name="Klenk H.-P."/>
        </authorList>
    </citation>
    <scope>NUCLEOTIDE SEQUENCE [LARGE SCALE GENOMIC DNA]</scope>
    <source>
        <strain evidence="1 2">DSM 45876</strain>
    </source>
</reference>
<comment type="caution">
    <text evidence="1">The sequence shown here is derived from an EMBL/GenBank/DDBJ whole genome shotgun (WGS) entry which is preliminary data.</text>
</comment>
<dbReference type="AlphaFoldDB" id="A0A7Y9WZV7"/>
<dbReference type="RefSeq" id="WP_179780376.1">
    <property type="nucleotide sequence ID" value="NZ_JACCHK010000001.1"/>
</dbReference>
<name>A0A7Y9WZV7_9ACTN</name>
<dbReference type="NCBIfam" id="NF041638">
    <property type="entry name" value="QRL_CxxC_CxxC"/>
    <property type="match status" value="1"/>
</dbReference>